<reference evidence="3 4" key="1">
    <citation type="submission" date="2018-08" db="EMBL/GenBank/DDBJ databases">
        <title>Parvularcula sp. SM1705, isolated from surface water of the South Sea China.</title>
        <authorList>
            <person name="Sun L."/>
        </authorList>
    </citation>
    <scope>NUCLEOTIDE SEQUENCE [LARGE SCALE GENOMIC DNA]</scope>
    <source>
        <strain evidence="3 4">SM1705</strain>
    </source>
</reference>
<dbReference type="OrthoDB" id="508112at2"/>
<dbReference type="Proteomes" id="UP000264589">
    <property type="component" value="Unassembled WGS sequence"/>
</dbReference>
<feature type="domain" description="Heparan-alpha-glucosaminide N-acetyltransferase catalytic" evidence="2">
    <location>
        <begin position="13"/>
        <end position="225"/>
    </location>
</feature>
<accession>A0A371RIR0</accession>
<evidence type="ECO:0000313" key="3">
    <source>
        <dbReference type="EMBL" id="RFB05330.1"/>
    </source>
</evidence>
<feature type="transmembrane region" description="Helical" evidence="1">
    <location>
        <begin position="94"/>
        <end position="113"/>
    </location>
</feature>
<feature type="transmembrane region" description="Helical" evidence="1">
    <location>
        <begin position="356"/>
        <end position="374"/>
    </location>
</feature>
<keyword evidence="1" id="KW-0812">Transmembrane</keyword>
<organism evidence="3 4">
    <name type="scientific">Parvularcula marina</name>
    <dbReference type="NCBI Taxonomy" id="2292771"/>
    <lineage>
        <taxon>Bacteria</taxon>
        <taxon>Pseudomonadati</taxon>
        <taxon>Pseudomonadota</taxon>
        <taxon>Alphaproteobacteria</taxon>
        <taxon>Parvularculales</taxon>
        <taxon>Parvularculaceae</taxon>
        <taxon>Parvularcula</taxon>
    </lineage>
</organism>
<dbReference type="InterPro" id="IPR012429">
    <property type="entry name" value="HGSNAT_cat"/>
</dbReference>
<name>A0A371RIR0_9PROT</name>
<dbReference type="PANTHER" id="PTHR40407:SF1">
    <property type="entry name" value="HEPARAN-ALPHA-GLUCOSAMINIDE N-ACETYLTRANSFERASE CATALYTIC DOMAIN-CONTAINING PROTEIN"/>
    <property type="match status" value="1"/>
</dbReference>
<keyword evidence="1" id="KW-0472">Membrane</keyword>
<feature type="transmembrane region" description="Helical" evidence="1">
    <location>
        <begin position="314"/>
        <end position="336"/>
    </location>
</feature>
<comment type="caution">
    <text evidence="3">The sequence shown here is derived from an EMBL/GenBank/DDBJ whole genome shotgun (WGS) entry which is preliminary data.</text>
</comment>
<feature type="transmembrane region" description="Helical" evidence="1">
    <location>
        <begin position="196"/>
        <end position="218"/>
    </location>
</feature>
<sequence length="392" mass="44332">MNSPHLDRVERPRIRSVDLLRGLIIIIMALDHVRDYWSIASFDPLDASQTTFAYGFTRWITHYCAPVFILLAGTSAFLYAHARQASKAHLARFLVTRGLWLMFIEITVVSFSWQFAYQAVFLQVIWVIGLSMIVLAGLIFLPRRVVGLIGLALIFLHNLFDGIAPGDGFSGALWSILHVPSFSPVGESSAIPGIFLVYPLIPWAGVMALGYAAAPILLKPAAERDRILYLTGAAAIALFLVLRGFNLYGDPGAWAVQDSFAMSVVSFVNVLKYPPSLQFLLMTLGPALLLIPLLEKWSGAWADRVSVFGKVPFFFYVIHIPFVHATAWLWQIIQYGDIMEMFFDPSTWPEEYAPNLLRAYIAWASTIFILYWPCKWFAGLKKRRKDWWLSYL</sequence>
<feature type="transmembrane region" description="Helical" evidence="1">
    <location>
        <begin position="119"/>
        <end position="141"/>
    </location>
</feature>
<dbReference type="AlphaFoldDB" id="A0A371RIR0"/>
<proteinExistence type="predicted"/>
<keyword evidence="4" id="KW-1185">Reference proteome</keyword>
<evidence type="ECO:0000256" key="1">
    <source>
        <dbReference type="SAM" id="Phobius"/>
    </source>
</evidence>
<feature type="transmembrane region" description="Helical" evidence="1">
    <location>
        <begin position="227"/>
        <end position="245"/>
    </location>
</feature>
<evidence type="ECO:0000259" key="2">
    <source>
        <dbReference type="Pfam" id="PF07786"/>
    </source>
</evidence>
<dbReference type="RefSeq" id="WP_116391962.1">
    <property type="nucleotide sequence ID" value="NZ_QUQO01000001.1"/>
</dbReference>
<dbReference type="InParanoid" id="A0A371RIR0"/>
<keyword evidence="1" id="KW-1133">Transmembrane helix</keyword>
<feature type="transmembrane region" description="Helical" evidence="1">
    <location>
        <begin position="276"/>
        <end position="294"/>
    </location>
</feature>
<dbReference type="Pfam" id="PF07786">
    <property type="entry name" value="HGSNAT_cat"/>
    <property type="match status" value="1"/>
</dbReference>
<gene>
    <name evidence="3" type="ORF">DX908_08715</name>
</gene>
<dbReference type="EMBL" id="QUQO01000001">
    <property type="protein sequence ID" value="RFB05330.1"/>
    <property type="molecule type" value="Genomic_DNA"/>
</dbReference>
<dbReference type="PANTHER" id="PTHR40407">
    <property type="entry name" value="MEMBRANE PROTEIN-LIKE PROTEIN"/>
    <property type="match status" value="1"/>
</dbReference>
<feature type="transmembrane region" description="Helical" evidence="1">
    <location>
        <begin position="148"/>
        <end position="176"/>
    </location>
</feature>
<protein>
    <submittedName>
        <fullName evidence="3">DUF1624 domain-containing protein</fullName>
    </submittedName>
</protein>
<evidence type="ECO:0000313" key="4">
    <source>
        <dbReference type="Proteomes" id="UP000264589"/>
    </source>
</evidence>
<feature type="transmembrane region" description="Helical" evidence="1">
    <location>
        <begin position="59"/>
        <end position="82"/>
    </location>
</feature>